<reference evidence="3" key="4">
    <citation type="submission" date="2020-09" db="EMBL/GenBank/DDBJ databases">
        <authorList>
            <person name="Sun Q."/>
            <person name="Zhou Y."/>
        </authorList>
    </citation>
    <scope>NUCLEOTIDE SEQUENCE</scope>
    <source>
        <strain evidence="3">CGMCC 4.7206</strain>
    </source>
</reference>
<evidence type="ECO:0000313" key="2">
    <source>
        <dbReference type="EMBL" id="GAA0540283.1"/>
    </source>
</evidence>
<feature type="transmembrane region" description="Helical" evidence="1">
    <location>
        <begin position="39"/>
        <end position="61"/>
    </location>
</feature>
<feature type="transmembrane region" description="Helical" evidence="1">
    <location>
        <begin position="73"/>
        <end position="94"/>
    </location>
</feature>
<dbReference type="Proteomes" id="UP001500220">
    <property type="component" value="Unassembled WGS sequence"/>
</dbReference>
<dbReference type="Proteomes" id="UP000597989">
    <property type="component" value="Unassembled WGS sequence"/>
</dbReference>
<accession>A0A917K997</accession>
<keyword evidence="1" id="KW-1133">Transmembrane helix</keyword>
<sequence length="96" mass="9779">MTNAHNAPVGPTTPAQDALAATMAALMPLGGGLLLMLGYAWLGIFGLVLGVAGAAGWAFHWRNKHGAFFPKDLRGGSVGGFGALVAIIGFLLFVSL</sequence>
<gene>
    <name evidence="2" type="ORF">GCM10009545_48550</name>
    <name evidence="3" type="ORF">GCM10011581_48720</name>
</gene>
<reference evidence="5" key="3">
    <citation type="journal article" date="2019" name="Int. J. Syst. Evol. Microbiol.">
        <title>The Global Catalogue of Microorganisms (GCM) 10K type strain sequencing project: providing services to taxonomists for standard genome sequencing and annotation.</title>
        <authorList>
            <consortium name="The Broad Institute Genomics Platform"/>
            <consortium name="The Broad Institute Genome Sequencing Center for Infectious Disease"/>
            <person name="Wu L."/>
            <person name="Ma J."/>
        </authorList>
    </citation>
    <scope>NUCLEOTIDE SEQUENCE [LARGE SCALE GENOMIC DNA]</scope>
    <source>
        <strain evidence="5">JCM 10664</strain>
    </source>
</reference>
<reference evidence="2" key="1">
    <citation type="journal article" date="2014" name="Int. J. Syst. Evol. Microbiol.">
        <title>Complete genome of a new Firmicutes species belonging to the dominant human colonic microbiota ('Ruminococcus bicirculans') reveals two chromosomes and a selective capacity to utilize plant glucans.</title>
        <authorList>
            <consortium name="NISC Comparative Sequencing Program"/>
            <person name="Wegmann U."/>
            <person name="Louis P."/>
            <person name="Goesmann A."/>
            <person name="Henrissat B."/>
            <person name="Duncan S.H."/>
            <person name="Flint H.J."/>
        </authorList>
    </citation>
    <scope>NUCLEOTIDE SEQUENCE</scope>
    <source>
        <strain evidence="2">JCM 10664</strain>
    </source>
</reference>
<evidence type="ECO:0000256" key="1">
    <source>
        <dbReference type="SAM" id="Phobius"/>
    </source>
</evidence>
<evidence type="ECO:0000313" key="4">
    <source>
        <dbReference type="Proteomes" id="UP000597989"/>
    </source>
</evidence>
<comment type="caution">
    <text evidence="3">The sequence shown here is derived from an EMBL/GenBank/DDBJ whole genome shotgun (WGS) entry which is preliminary data.</text>
</comment>
<dbReference type="EMBL" id="BAAAHC010000026">
    <property type="protein sequence ID" value="GAA0540283.1"/>
    <property type="molecule type" value="Genomic_DNA"/>
</dbReference>
<proteinExistence type="predicted"/>
<reference evidence="2" key="5">
    <citation type="submission" date="2023-12" db="EMBL/GenBank/DDBJ databases">
        <authorList>
            <person name="Sun Q."/>
            <person name="Inoue M."/>
        </authorList>
    </citation>
    <scope>NUCLEOTIDE SEQUENCE</scope>
    <source>
        <strain evidence="2">JCM 10664</strain>
    </source>
</reference>
<dbReference type="AlphaFoldDB" id="A0A917K997"/>
<reference evidence="3 4" key="2">
    <citation type="journal article" date="2014" name="Int. J. Syst. Evol. Microbiol.">
        <title>Complete genome sequence of Corynebacterium casei LMG S-19264T (=DSM 44701T), isolated from a smear-ripened cheese.</title>
        <authorList>
            <consortium name="US DOE Joint Genome Institute (JGI-PGF)"/>
            <person name="Walter F."/>
            <person name="Albersmeier A."/>
            <person name="Kalinowski J."/>
            <person name="Ruckert C."/>
        </authorList>
    </citation>
    <scope>NUCLEOTIDE SEQUENCE [LARGE SCALE GENOMIC DNA]</scope>
    <source>
        <strain evidence="3 4">CGMCC 4.7206</strain>
    </source>
</reference>
<evidence type="ECO:0000313" key="5">
    <source>
        <dbReference type="Proteomes" id="UP001500220"/>
    </source>
</evidence>
<protein>
    <submittedName>
        <fullName evidence="3">Uncharacterized protein</fullName>
    </submittedName>
</protein>
<evidence type="ECO:0000313" key="3">
    <source>
        <dbReference type="EMBL" id="GGJ05921.1"/>
    </source>
</evidence>
<keyword evidence="1" id="KW-0472">Membrane</keyword>
<keyword evidence="1" id="KW-0812">Transmembrane</keyword>
<keyword evidence="5" id="KW-1185">Reference proteome</keyword>
<name>A0A917K997_9PSEU</name>
<dbReference type="EMBL" id="BMMT01000026">
    <property type="protein sequence ID" value="GGJ05921.1"/>
    <property type="molecule type" value="Genomic_DNA"/>
</dbReference>
<organism evidence="3 4">
    <name type="scientific">Saccharopolyspora thermophila</name>
    <dbReference type="NCBI Taxonomy" id="89367"/>
    <lineage>
        <taxon>Bacteria</taxon>
        <taxon>Bacillati</taxon>
        <taxon>Actinomycetota</taxon>
        <taxon>Actinomycetes</taxon>
        <taxon>Pseudonocardiales</taxon>
        <taxon>Pseudonocardiaceae</taxon>
        <taxon>Saccharopolyspora</taxon>
    </lineage>
</organism>
<dbReference type="RefSeq" id="WP_188991641.1">
    <property type="nucleotide sequence ID" value="NZ_BAAAHC010000026.1"/>
</dbReference>